<dbReference type="PANTHER" id="PTHR31040:SF1">
    <property type="entry name" value="NURIM"/>
    <property type="match status" value="1"/>
</dbReference>
<dbReference type="AlphaFoldDB" id="A0A7R8VDP4"/>
<evidence type="ECO:0000256" key="6">
    <source>
        <dbReference type="ARBA" id="ARBA00031700"/>
    </source>
</evidence>
<evidence type="ECO:0000256" key="1">
    <source>
        <dbReference type="ARBA" id="ARBA00004473"/>
    </source>
</evidence>
<evidence type="ECO:0000256" key="4">
    <source>
        <dbReference type="ARBA" id="ARBA00022989"/>
    </source>
</evidence>
<name>A0A7R8VDP4_TIMDO</name>
<protein>
    <recommendedName>
        <fullName evidence="7">Nuclear envelope membrane protein</fullName>
    </recommendedName>
    <alternativeName>
        <fullName evidence="6">Nuclear rim protein</fullName>
    </alternativeName>
</protein>
<reference evidence="8" key="1">
    <citation type="submission" date="2020-11" db="EMBL/GenBank/DDBJ databases">
        <authorList>
            <person name="Tran Van P."/>
        </authorList>
    </citation>
    <scope>NUCLEOTIDE SEQUENCE</scope>
</reference>
<evidence type="ECO:0000313" key="8">
    <source>
        <dbReference type="EMBL" id="CAD7195150.1"/>
    </source>
</evidence>
<dbReference type="PANTHER" id="PTHR31040">
    <property type="entry name" value="NURIM"/>
    <property type="match status" value="1"/>
</dbReference>
<proteinExistence type="inferred from homology"/>
<keyword evidence="3" id="KW-0812">Transmembrane</keyword>
<keyword evidence="5" id="KW-0472">Membrane</keyword>
<keyword evidence="4" id="KW-1133">Transmembrane helix</keyword>
<evidence type="ECO:0000256" key="7">
    <source>
        <dbReference type="ARBA" id="ARBA00032957"/>
    </source>
</evidence>
<evidence type="ECO:0000256" key="2">
    <source>
        <dbReference type="ARBA" id="ARBA00010631"/>
    </source>
</evidence>
<comment type="subcellular location">
    <subcellularLocation>
        <location evidence="1">Nucleus inner membrane</location>
        <topology evidence="1">Multi-pass membrane protein</topology>
    </subcellularLocation>
</comment>
<dbReference type="EMBL" id="OA564658">
    <property type="protein sequence ID" value="CAD7195150.1"/>
    <property type="molecule type" value="Genomic_DNA"/>
</dbReference>
<evidence type="ECO:0000256" key="3">
    <source>
        <dbReference type="ARBA" id="ARBA00022692"/>
    </source>
</evidence>
<dbReference type="GO" id="GO:0005637">
    <property type="term" value="C:nuclear inner membrane"/>
    <property type="evidence" value="ECO:0007669"/>
    <property type="project" value="UniProtKB-SubCell"/>
</dbReference>
<accession>A0A7R8VDP4</accession>
<gene>
    <name evidence="8" type="ORF">TDIB3V08_LOCUS1552</name>
</gene>
<organism evidence="8">
    <name type="scientific">Timema douglasi</name>
    <name type="common">Walking stick</name>
    <dbReference type="NCBI Taxonomy" id="61478"/>
    <lineage>
        <taxon>Eukaryota</taxon>
        <taxon>Metazoa</taxon>
        <taxon>Ecdysozoa</taxon>
        <taxon>Arthropoda</taxon>
        <taxon>Hexapoda</taxon>
        <taxon>Insecta</taxon>
        <taxon>Pterygota</taxon>
        <taxon>Neoptera</taxon>
        <taxon>Polyneoptera</taxon>
        <taxon>Phasmatodea</taxon>
        <taxon>Timematodea</taxon>
        <taxon>Timematoidea</taxon>
        <taxon>Timematidae</taxon>
        <taxon>Timema</taxon>
    </lineage>
</organism>
<sequence length="326" mass="37587">MLCSLADFPRVTDAAQAPKLGERSALADHVVYPTPVLSTSWCFAQVSMRGTHTNLLIVTSWNLYVDLVWALLVDMSLLCTFMLQHTVMARPVIKVLYNKLGLSIVERSVYNLTASLALQLLIQHWVALRDPVWRINTVEHNACWWMFAISHGYCWATIYLGSLTMDLSELLGIKQCSLLVTLMARHRSRGLALPERWVHTISWNSNDKDQPMVKVEGYGEGVPATRVSRWAVGCSPGNVYYYLNGWDDPLTLKSSELQRLISHQRHPSFVSFFFIFWVHPYMSVDRLIMAVIMTLYMVCAWKVDDIDFEYQERQFQRKEIELSHVH</sequence>
<comment type="similarity">
    <text evidence="2">Belongs to the nurim family.</text>
</comment>
<evidence type="ECO:0000256" key="5">
    <source>
        <dbReference type="ARBA" id="ARBA00023136"/>
    </source>
</evidence>
<dbReference type="InterPro" id="IPR033580">
    <property type="entry name" value="Nurim-like"/>
</dbReference>